<accession>A0A7V2ZLM8</accession>
<dbReference type="AlphaFoldDB" id="A0A7V2ZLM8"/>
<sequence length="117" mass="13243">MKDISFSPVIISERVIATTDTVKWHFAKCNNSKCNSIFLVHPEEAPGDLGYLCPDCSRKITTSHIVQCSSCKTVLNFIRVAPYEEKVVFTVPKCSHCIGTIEDEWEVEPLYQPDSYI</sequence>
<dbReference type="EMBL" id="DSUJ01000010">
    <property type="protein sequence ID" value="HFI92263.1"/>
    <property type="molecule type" value="Genomic_DNA"/>
</dbReference>
<gene>
    <name evidence="1" type="ORF">ENS31_12165</name>
</gene>
<reference evidence="1" key="1">
    <citation type="journal article" date="2020" name="mSystems">
        <title>Genome- and Community-Level Interaction Insights into Carbon Utilization and Element Cycling Functions of Hydrothermarchaeota in Hydrothermal Sediment.</title>
        <authorList>
            <person name="Zhou Z."/>
            <person name="Liu Y."/>
            <person name="Xu W."/>
            <person name="Pan J."/>
            <person name="Luo Z.H."/>
            <person name="Li M."/>
        </authorList>
    </citation>
    <scope>NUCLEOTIDE SEQUENCE [LARGE SCALE GENOMIC DNA]</scope>
    <source>
        <strain evidence="1">SpSt-479</strain>
    </source>
</reference>
<name>A0A7V2ZLM8_9BACT</name>
<organism evidence="1">
    <name type="scientific">Ignavibacterium album</name>
    <dbReference type="NCBI Taxonomy" id="591197"/>
    <lineage>
        <taxon>Bacteria</taxon>
        <taxon>Pseudomonadati</taxon>
        <taxon>Ignavibacteriota</taxon>
        <taxon>Ignavibacteria</taxon>
        <taxon>Ignavibacteriales</taxon>
        <taxon>Ignavibacteriaceae</taxon>
        <taxon>Ignavibacterium</taxon>
    </lineage>
</organism>
<protein>
    <submittedName>
        <fullName evidence="1">Uncharacterized protein</fullName>
    </submittedName>
</protein>
<dbReference type="RefSeq" id="WP_290664833.1">
    <property type="nucleotide sequence ID" value="NZ_BTUY01000027.1"/>
</dbReference>
<proteinExistence type="predicted"/>
<comment type="caution">
    <text evidence="1">The sequence shown here is derived from an EMBL/GenBank/DDBJ whole genome shotgun (WGS) entry which is preliminary data.</text>
</comment>
<evidence type="ECO:0000313" key="1">
    <source>
        <dbReference type="EMBL" id="HFI92263.1"/>
    </source>
</evidence>